<evidence type="ECO:0000313" key="4">
    <source>
        <dbReference type="Proteomes" id="UP000305398"/>
    </source>
</evidence>
<keyword evidence="1" id="KW-0472">Membrane</keyword>
<dbReference type="AlphaFoldDB" id="A0A5B8A100"/>
<feature type="transmembrane region" description="Helical" evidence="1">
    <location>
        <begin position="264"/>
        <end position="291"/>
    </location>
</feature>
<feature type="transmembrane region" description="Helical" evidence="1">
    <location>
        <begin position="422"/>
        <end position="440"/>
    </location>
</feature>
<evidence type="ECO:0000313" key="3">
    <source>
        <dbReference type="EMBL" id="QDA60779.1"/>
    </source>
</evidence>
<dbReference type="Proteomes" id="UP000305398">
    <property type="component" value="Chromosome"/>
</dbReference>
<dbReference type="InterPro" id="IPR058065">
    <property type="entry name" value="LIC_10190-like"/>
</dbReference>
<keyword evidence="1" id="KW-0812">Transmembrane</keyword>
<sequence length="646" mass="72706">MILLLLAGMYATLVPLGWGVWFVQAIRLIFRGRLPDAPVSALTTWLGGLALLTVLLQLWSVAGPIHTGAHIVASLLGVAGLLHSAGRRLLQQLVTRVQEMHRLVQGLSILLIFSALLVSSMPPLNVDTGLYHAQAVRWLEEVGVVPGLANIDIHIGYNPAWFVPEALFSWGRYVGYPLHLLDMVLFCLFGVYGLLGLEGLIRGQFRPVDVLRVALTATMTLWLLEELPSLSPDPPAAIIVFFLLLQAILLPLPAKGDLTIAHVAVMLLCVFAVTLKLSVVPVLLLPAWWLFRSRQGRSGYFLAMMAALSLVIVAPWCIRNVLISGYLIFPLAAIDLFNPDWKFPVAELEKHVVYIREFARNEQFYSEISIHGKPMSFWLPLWWVRQSLHNKLLAVALPLLLVIAVPFGVRQYRQGRFPQAKAHLGMLAIAVGGIVFWAVSAPSFRFGYGFLLSTLCLLLLPFIWEIALRNSRLLVKMFSGALVSIIVVIVFSIEYRNFLLPKTLTPREYTTLLRGIVPTPDRTFIQTHYLYVPANHLFVLDALPIRTKMHSIGILINSGKIHNTKGLMSMANYWFRPAPYSVNEFRPLQLGSLHLWQVKIDEIPWYAPFPYVARPQLCYSRGNSIAAGFRPREKPNIRNWQFECNW</sequence>
<dbReference type="Pfam" id="PF26626">
    <property type="entry name" value="DUF8201"/>
    <property type="match status" value="1"/>
</dbReference>
<dbReference type="InterPro" id="IPR058514">
    <property type="entry name" value="DUF8201"/>
</dbReference>
<dbReference type="OrthoDB" id="344987at2"/>
<feature type="transmembrane region" description="Helical" evidence="1">
    <location>
        <begin position="446"/>
        <end position="466"/>
    </location>
</feature>
<keyword evidence="4" id="KW-1185">Reference proteome</keyword>
<feature type="transmembrane region" description="Helical" evidence="1">
    <location>
        <begin position="321"/>
        <end position="338"/>
    </location>
</feature>
<dbReference type="KEGG" id="hyj:FHG12_11990"/>
<proteinExistence type="predicted"/>
<dbReference type="RefSeq" id="WP_139515953.1">
    <property type="nucleotide sequence ID" value="NZ_CP040896.1"/>
</dbReference>
<name>A0A5B8A100_9BACT</name>
<feature type="transmembrane region" description="Helical" evidence="1">
    <location>
        <begin position="103"/>
        <end position="121"/>
    </location>
</feature>
<evidence type="ECO:0000259" key="2">
    <source>
        <dbReference type="Pfam" id="PF26626"/>
    </source>
</evidence>
<feature type="transmembrane region" description="Helical" evidence="1">
    <location>
        <begin position="6"/>
        <end position="30"/>
    </location>
</feature>
<feature type="transmembrane region" description="Helical" evidence="1">
    <location>
        <begin position="236"/>
        <end position="252"/>
    </location>
</feature>
<dbReference type="EMBL" id="CP040896">
    <property type="protein sequence ID" value="QDA60779.1"/>
    <property type="molecule type" value="Genomic_DNA"/>
</dbReference>
<reference evidence="3 4" key="1">
    <citation type="submission" date="2019-06" db="EMBL/GenBank/DDBJ databases">
        <authorList>
            <person name="Srinivasan S."/>
        </authorList>
    </citation>
    <scope>NUCLEOTIDE SEQUENCE [LARGE SCALE GENOMIC DNA]</scope>
    <source>
        <strain evidence="3 4">17J68-5</strain>
    </source>
</reference>
<gene>
    <name evidence="3" type="ORF">FHG12_11990</name>
</gene>
<organism evidence="3 4">
    <name type="scientific">Hymenobacter jejuensis</name>
    <dbReference type="NCBI Taxonomy" id="2502781"/>
    <lineage>
        <taxon>Bacteria</taxon>
        <taxon>Pseudomonadati</taxon>
        <taxon>Bacteroidota</taxon>
        <taxon>Cytophagia</taxon>
        <taxon>Cytophagales</taxon>
        <taxon>Hymenobacteraceae</taxon>
        <taxon>Hymenobacter</taxon>
    </lineage>
</organism>
<feature type="transmembrane region" description="Helical" evidence="1">
    <location>
        <begin position="392"/>
        <end position="410"/>
    </location>
</feature>
<evidence type="ECO:0000256" key="1">
    <source>
        <dbReference type="SAM" id="Phobius"/>
    </source>
</evidence>
<feature type="transmembrane region" description="Helical" evidence="1">
    <location>
        <begin position="297"/>
        <end position="314"/>
    </location>
</feature>
<feature type="transmembrane region" description="Helical" evidence="1">
    <location>
        <begin position="42"/>
        <end position="59"/>
    </location>
</feature>
<accession>A0A5B8A100</accession>
<protein>
    <recommendedName>
        <fullName evidence="2">DUF8201 domain-containing protein</fullName>
    </recommendedName>
</protein>
<feature type="transmembrane region" description="Helical" evidence="1">
    <location>
        <begin position="207"/>
        <end position="224"/>
    </location>
</feature>
<feature type="transmembrane region" description="Helical" evidence="1">
    <location>
        <begin position="473"/>
        <end position="493"/>
    </location>
</feature>
<feature type="transmembrane region" description="Helical" evidence="1">
    <location>
        <begin position="65"/>
        <end position="82"/>
    </location>
</feature>
<dbReference type="NCBIfam" id="NF047510">
    <property type="entry name" value="LIC_10190_fam"/>
    <property type="match status" value="1"/>
</dbReference>
<feature type="transmembrane region" description="Helical" evidence="1">
    <location>
        <begin position="176"/>
        <end position="195"/>
    </location>
</feature>
<feature type="domain" description="DUF8201" evidence="2">
    <location>
        <begin position="1"/>
        <end position="452"/>
    </location>
</feature>
<keyword evidence="1" id="KW-1133">Transmembrane helix</keyword>